<reference evidence="1 2" key="2">
    <citation type="journal article" date="2022" name="Mol. Ecol. Resour.">
        <title>The genomes of chicory, endive, great burdock and yacon provide insights into Asteraceae paleo-polyploidization history and plant inulin production.</title>
        <authorList>
            <person name="Fan W."/>
            <person name="Wang S."/>
            <person name="Wang H."/>
            <person name="Wang A."/>
            <person name="Jiang F."/>
            <person name="Liu H."/>
            <person name="Zhao H."/>
            <person name="Xu D."/>
            <person name="Zhang Y."/>
        </authorList>
    </citation>
    <scope>NUCLEOTIDE SEQUENCE [LARGE SCALE GENOMIC DNA]</scope>
    <source>
        <strain evidence="2">cv. Punajuju</strain>
        <tissue evidence="1">Leaves</tissue>
    </source>
</reference>
<gene>
    <name evidence="1" type="ORF">L2E82_17180</name>
</gene>
<accession>A0ACB9F711</accession>
<dbReference type="Proteomes" id="UP001055811">
    <property type="component" value="Linkage Group LG03"/>
</dbReference>
<evidence type="ECO:0000313" key="1">
    <source>
        <dbReference type="EMBL" id="KAI3767094.1"/>
    </source>
</evidence>
<protein>
    <submittedName>
        <fullName evidence="1">Uncharacterized protein</fullName>
    </submittedName>
</protein>
<evidence type="ECO:0000313" key="2">
    <source>
        <dbReference type="Proteomes" id="UP001055811"/>
    </source>
</evidence>
<keyword evidence="2" id="KW-1185">Reference proteome</keyword>
<reference evidence="2" key="1">
    <citation type="journal article" date="2022" name="Mol. Ecol. Resour.">
        <title>The genomes of chicory, endive, great burdock and yacon provide insights into Asteraceae palaeo-polyploidization history and plant inulin production.</title>
        <authorList>
            <person name="Fan W."/>
            <person name="Wang S."/>
            <person name="Wang H."/>
            <person name="Wang A."/>
            <person name="Jiang F."/>
            <person name="Liu H."/>
            <person name="Zhao H."/>
            <person name="Xu D."/>
            <person name="Zhang Y."/>
        </authorList>
    </citation>
    <scope>NUCLEOTIDE SEQUENCE [LARGE SCALE GENOMIC DNA]</scope>
    <source>
        <strain evidence="2">cv. Punajuju</strain>
    </source>
</reference>
<sequence>MMEIFGIGTHCFVKRRKFISSNHSFHYCFASTPIIAPQTTFIFIFLLSLAKTLHLDFVLSIYEHNY</sequence>
<proteinExistence type="predicted"/>
<comment type="caution">
    <text evidence="1">The sequence shown here is derived from an EMBL/GenBank/DDBJ whole genome shotgun (WGS) entry which is preliminary data.</text>
</comment>
<organism evidence="1 2">
    <name type="scientific">Cichorium intybus</name>
    <name type="common">Chicory</name>
    <dbReference type="NCBI Taxonomy" id="13427"/>
    <lineage>
        <taxon>Eukaryota</taxon>
        <taxon>Viridiplantae</taxon>
        <taxon>Streptophyta</taxon>
        <taxon>Embryophyta</taxon>
        <taxon>Tracheophyta</taxon>
        <taxon>Spermatophyta</taxon>
        <taxon>Magnoliopsida</taxon>
        <taxon>eudicotyledons</taxon>
        <taxon>Gunneridae</taxon>
        <taxon>Pentapetalae</taxon>
        <taxon>asterids</taxon>
        <taxon>campanulids</taxon>
        <taxon>Asterales</taxon>
        <taxon>Asteraceae</taxon>
        <taxon>Cichorioideae</taxon>
        <taxon>Cichorieae</taxon>
        <taxon>Cichoriinae</taxon>
        <taxon>Cichorium</taxon>
    </lineage>
</organism>
<name>A0ACB9F711_CICIN</name>
<dbReference type="EMBL" id="CM042011">
    <property type="protein sequence ID" value="KAI3767094.1"/>
    <property type="molecule type" value="Genomic_DNA"/>
</dbReference>